<dbReference type="Proteomes" id="UP000663792">
    <property type="component" value="Unassembled WGS sequence"/>
</dbReference>
<dbReference type="Gene3D" id="3.40.630.30">
    <property type="match status" value="1"/>
</dbReference>
<dbReference type="AlphaFoldDB" id="A0A938Y5V1"/>
<accession>A0A938Y5V1</accession>
<sequence length="87" mass="9590">MRSAVLQFAFEHLGAQRADSGAFTDNPASLAVSARLGYLPDGTRVVQRRPCERAVEQRLTLTPDGFRRPDWRVAVSGLDACRAEFAL</sequence>
<organism evidence="1 2">
    <name type="scientific">Nakamurella leprariae</name>
    <dbReference type="NCBI Taxonomy" id="2803911"/>
    <lineage>
        <taxon>Bacteria</taxon>
        <taxon>Bacillati</taxon>
        <taxon>Actinomycetota</taxon>
        <taxon>Actinomycetes</taxon>
        <taxon>Nakamurellales</taxon>
        <taxon>Nakamurellaceae</taxon>
        <taxon>Nakamurella</taxon>
    </lineage>
</organism>
<dbReference type="SUPFAM" id="SSF55729">
    <property type="entry name" value="Acyl-CoA N-acyltransferases (Nat)"/>
    <property type="match status" value="1"/>
</dbReference>
<gene>
    <name evidence="1" type="ORF">JL106_03455</name>
</gene>
<reference evidence="1" key="1">
    <citation type="submission" date="2021-01" db="EMBL/GenBank/DDBJ databases">
        <title>YIM 132084 draft genome.</title>
        <authorList>
            <person name="An D."/>
        </authorList>
    </citation>
    <scope>NUCLEOTIDE SEQUENCE</scope>
    <source>
        <strain evidence="1">YIM 132084</strain>
    </source>
</reference>
<evidence type="ECO:0000313" key="2">
    <source>
        <dbReference type="Proteomes" id="UP000663792"/>
    </source>
</evidence>
<name>A0A938Y5V1_9ACTN</name>
<protein>
    <submittedName>
        <fullName evidence="1">GNAT family N-acetyltransferase</fullName>
    </submittedName>
</protein>
<dbReference type="EMBL" id="JAERWK010000005">
    <property type="protein sequence ID" value="MBM9466335.1"/>
    <property type="molecule type" value="Genomic_DNA"/>
</dbReference>
<evidence type="ECO:0000313" key="1">
    <source>
        <dbReference type="EMBL" id="MBM9466335.1"/>
    </source>
</evidence>
<proteinExistence type="predicted"/>
<keyword evidence="2" id="KW-1185">Reference proteome</keyword>
<dbReference type="InterPro" id="IPR016181">
    <property type="entry name" value="Acyl_CoA_acyltransferase"/>
</dbReference>
<comment type="caution">
    <text evidence="1">The sequence shown here is derived from an EMBL/GenBank/DDBJ whole genome shotgun (WGS) entry which is preliminary data.</text>
</comment>